<feature type="transmembrane region" description="Helical" evidence="9">
    <location>
        <begin position="396"/>
        <end position="420"/>
    </location>
</feature>
<evidence type="ECO:0000256" key="3">
    <source>
        <dbReference type="ARBA" id="ARBA00016864"/>
    </source>
</evidence>
<dbReference type="AlphaFoldDB" id="A0A918XFI0"/>
<dbReference type="SUPFAM" id="SSF161098">
    <property type="entry name" value="MetI-like"/>
    <property type="match status" value="1"/>
</dbReference>
<protein>
    <recommendedName>
        <fullName evidence="3 9">Phosphate transport system permease protein PstA</fullName>
    </recommendedName>
</protein>
<dbReference type="Proteomes" id="UP000644693">
    <property type="component" value="Unassembled WGS sequence"/>
</dbReference>
<evidence type="ECO:0000256" key="5">
    <source>
        <dbReference type="ARBA" id="ARBA00022475"/>
    </source>
</evidence>
<feature type="transmembrane region" description="Helical" evidence="9">
    <location>
        <begin position="26"/>
        <end position="48"/>
    </location>
</feature>
<keyword evidence="4" id="KW-0813">Transport</keyword>
<dbReference type="GO" id="GO:0005886">
    <property type="term" value="C:plasma membrane"/>
    <property type="evidence" value="ECO:0007669"/>
    <property type="project" value="UniProtKB-SubCell"/>
</dbReference>
<keyword evidence="6 9" id="KW-0812">Transmembrane</keyword>
<evidence type="ECO:0000256" key="7">
    <source>
        <dbReference type="ARBA" id="ARBA00022989"/>
    </source>
</evidence>
<dbReference type="RefSeq" id="WP_229802579.1">
    <property type="nucleotide sequence ID" value="NZ_BMYM01000001.1"/>
</dbReference>
<proteinExistence type="inferred from homology"/>
<dbReference type="InterPro" id="IPR005672">
    <property type="entry name" value="Phosphate_PstA"/>
</dbReference>
<reference evidence="11" key="2">
    <citation type="submission" date="2020-09" db="EMBL/GenBank/DDBJ databases">
        <authorList>
            <person name="Sun Q."/>
            <person name="Kim S."/>
        </authorList>
    </citation>
    <scope>NUCLEOTIDE SEQUENCE</scope>
    <source>
        <strain evidence="11">KCTC 23430</strain>
    </source>
</reference>
<dbReference type="GO" id="GO:0035435">
    <property type="term" value="P:phosphate ion transmembrane transport"/>
    <property type="evidence" value="ECO:0007669"/>
    <property type="project" value="InterPro"/>
</dbReference>
<feature type="transmembrane region" description="Helical" evidence="9">
    <location>
        <begin position="305"/>
        <end position="334"/>
    </location>
</feature>
<evidence type="ECO:0000256" key="4">
    <source>
        <dbReference type="ARBA" id="ARBA00022448"/>
    </source>
</evidence>
<keyword evidence="12" id="KW-1185">Reference proteome</keyword>
<organism evidence="11 12">
    <name type="scientific">Parahalioglobus pacificus</name>
    <dbReference type="NCBI Taxonomy" id="930806"/>
    <lineage>
        <taxon>Bacteria</taxon>
        <taxon>Pseudomonadati</taxon>
        <taxon>Pseudomonadota</taxon>
        <taxon>Gammaproteobacteria</taxon>
        <taxon>Cellvibrionales</taxon>
        <taxon>Halieaceae</taxon>
        <taxon>Parahalioglobus</taxon>
    </lineage>
</organism>
<dbReference type="CDD" id="cd06261">
    <property type="entry name" value="TM_PBP2"/>
    <property type="match status" value="1"/>
</dbReference>
<evidence type="ECO:0000256" key="2">
    <source>
        <dbReference type="ARBA" id="ARBA00007069"/>
    </source>
</evidence>
<feature type="transmembrane region" description="Helical" evidence="9">
    <location>
        <begin position="441"/>
        <end position="463"/>
    </location>
</feature>
<evidence type="ECO:0000313" key="12">
    <source>
        <dbReference type="Proteomes" id="UP000644693"/>
    </source>
</evidence>
<evidence type="ECO:0000256" key="6">
    <source>
        <dbReference type="ARBA" id="ARBA00022692"/>
    </source>
</evidence>
<keyword evidence="7 9" id="KW-1133">Transmembrane helix</keyword>
<accession>A0A918XFI0</accession>
<dbReference type="Pfam" id="PF00528">
    <property type="entry name" value="BPD_transp_1"/>
    <property type="match status" value="1"/>
</dbReference>
<dbReference type="InterPro" id="IPR000515">
    <property type="entry name" value="MetI-like"/>
</dbReference>
<gene>
    <name evidence="11" type="ORF">GCM10007053_09020</name>
</gene>
<dbReference type="NCBIfam" id="TIGR00974">
    <property type="entry name" value="3a0107s02c"/>
    <property type="match status" value="1"/>
</dbReference>
<evidence type="ECO:0000256" key="9">
    <source>
        <dbReference type="RuleBase" id="RU363043"/>
    </source>
</evidence>
<dbReference type="InterPro" id="IPR035906">
    <property type="entry name" value="MetI-like_sf"/>
</dbReference>
<sequence length="555" mass="60991">MAKKKRRNPFIPKGDPQSWFARGEPLLWFNASGVTLSLLLVGALLYLLTANGLAHFWPKPLYSLSVAATGTDGSENESEPTKRLYVERVRTEVSTHATGEQRSTLFRRGNRDRGDGEFVWVNDENVVSLSRPAELVRVLREAWGPAYGELQSLETPRGTVALSPDADQALYEALDRIDAVRSKMAALENGTIRKLNREAQRLYQRERAIGGDAPLAEELGKEQARLSAAFTGAQRDMLEMAQSIEPYWLTLRVDSGELWRLPLASVLAVQHPNSMSYVEKLESWALQLWAFLSTAPRESNTEGGVFPAIVGTVVMVLLMSVIVAPFGVLAAIYLHEYAKQDWKTRLIRIGVNNLAGVPSIVYGVFGLGFLVYVVGGELDKLFYSDALPSPTFGAPGLLWASITLALLTLPVVIVATEEGLARIPQSLRDGSLALGATRFETLWRIIVPIATPAMMTGVILAIARAAGEVAPLMLVGVVKLAPALPIDSHYPYLHLDQKFMHLGYHVFDVGFQSANIEAARPLVYATALLLVVLTIGLNLFAVLLRNHLREKYKAL</sequence>
<evidence type="ECO:0000259" key="10">
    <source>
        <dbReference type="PROSITE" id="PS50928"/>
    </source>
</evidence>
<evidence type="ECO:0000313" key="11">
    <source>
        <dbReference type="EMBL" id="GHD29035.1"/>
    </source>
</evidence>
<feature type="domain" description="ABC transmembrane type-1" evidence="10">
    <location>
        <begin position="309"/>
        <end position="541"/>
    </location>
</feature>
<reference evidence="11" key="1">
    <citation type="journal article" date="2014" name="Int. J. Syst. Evol. Microbiol.">
        <title>Complete genome sequence of Corynebacterium casei LMG S-19264T (=DSM 44701T), isolated from a smear-ripened cheese.</title>
        <authorList>
            <consortium name="US DOE Joint Genome Institute (JGI-PGF)"/>
            <person name="Walter F."/>
            <person name="Albersmeier A."/>
            <person name="Kalinowski J."/>
            <person name="Ruckert C."/>
        </authorList>
    </citation>
    <scope>NUCLEOTIDE SEQUENCE</scope>
    <source>
        <strain evidence="11">KCTC 23430</strain>
    </source>
</reference>
<dbReference type="PANTHER" id="PTHR43470">
    <property type="entry name" value="PHOSPHATE TRANSPORT SYSTEM PERMEASE PROTEIN PSTA-RELATED"/>
    <property type="match status" value="1"/>
</dbReference>
<comment type="subcellular location">
    <subcellularLocation>
        <location evidence="9">Cell inner membrane</location>
        <topology evidence="9">Multi-pass membrane protein</topology>
    </subcellularLocation>
    <subcellularLocation>
        <location evidence="1">Cell membrane</location>
        <topology evidence="1">Multi-pass membrane protein</topology>
    </subcellularLocation>
</comment>
<dbReference type="PANTHER" id="PTHR43470:SF6">
    <property type="entry name" value="PHOSPHATE TRANSPORT SYSTEM PERMEASE PROTEIN PSTA"/>
    <property type="match status" value="1"/>
</dbReference>
<dbReference type="GO" id="GO:0005315">
    <property type="term" value="F:phosphate transmembrane transporter activity"/>
    <property type="evidence" value="ECO:0007669"/>
    <property type="project" value="InterPro"/>
</dbReference>
<feature type="transmembrane region" description="Helical" evidence="9">
    <location>
        <begin position="354"/>
        <end position="376"/>
    </location>
</feature>
<comment type="caution">
    <text evidence="11">The sequence shown here is derived from an EMBL/GenBank/DDBJ whole genome shotgun (WGS) entry which is preliminary data.</text>
</comment>
<feature type="transmembrane region" description="Helical" evidence="9">
    <location>
        <begin position="522"/>
        <end position="544"/>
    </location>
</feature>
<comment type="similarity">
    <text evidence="2 9">Belongs to the binding-protein-dependent transport system permease family. CysTW subfamily.</text>
</comment>
<evidence type="ECO:0000256" key="8">
    <source>
        <dbReference type="ARBA" id="ARBA00023136"/>
    </source>
</evidence>
<dbReference type="EMBL" id="BMYM01000001">
    <property type="protein sequence ID" value="GHD29035.1"/>
    <property type="molecule type" value="Genomic_DNA"/>
</dbReference>
<keyword evidence="5 9" id="KW-1003">Cell membrane</keyword>
<dbReference type="Gene3D" id="1.10.3720.10">
    <property type="entry name" value="MetI-like"/>
    <property type="match status" value="1"/>
</dbReference>
<name>A0A918XFI0_9GAMM</name>
<dbReference type="PROSITE" id="PS50928">
    <property type="entry name" value="ABC_TM1"/>
    <property type="match status" value="1"/>
</dbReference>
<evidence type="ECO:0000256" key="1">
    <source>
        <dbReference type="ARBA" id="ARBA00004651"/>
    </source>
</evidence>
<keyword evidence="8 9" id="KW-0472">Membrane</keyword>